<evidence type="ECO:0000313" key="17">
    <source>
        <dbReference type="EMBL" id="KAK6180496.1"/>
    </source>
</evidence>
<evidence type="ECO:0000256" key="11">
    <source>
        <dbReference type="PROSITE-ProRule" id="PRU10141"/>
    </source>
</evidence>
<keyword evidence="3 12" id="KW-0808">Transferase</keyword>
<dbReference type="EMBL" id="JAZGQO010000008">
    <property type="protein sequence ID" value="KAK6180496.1"/>
    <property type="molecule type" value="Genomic_DNA"/>
</dbReference>
<dbReference type="PROSITE" id="PS50011">
    <property type="entry name" value="PROTEIN_KINASE_DOM"/>
    <property type="match status" value="1"/>
</dbReference>
<dbReference type="PRINTS" id="PR00109">
    <property type="entry name" value="TYRKINASE"/>
</dbReference>
<dbReference type="PROSITE" id="PS50002">
    <property type="entry name" value="SH3"/>
    <property type="match status" value="1"/>
</dbReference>
<keyword evidence="4 11" id="KW-0547">Nucleotide-binding</keyword>
<dbReference type="InterPro" id="IPR011009">
    <property type="entry name" value="Kinase-like_dom_sf"/>
</dbReference>
<dbReference type="PANTHER" id="PTHR24418">
    <property type="entry name" value="TYROSINE-PROTEIN KINASE"/>
    <property type="match status" value="1"/>
</dbReference>
<dbReference type="SMART" id="SM00219">
    <property type="entry name" value="TyrKc"/>
    <property type="match status" value="1"/>
</dbReference>
<keyword evidence="7 12" id="KW-0829">Tyrosine-protein kinase</keyword>
<evidence type="ECO:0000256" key="5">
    <source>
        <dbReference type="ARBA" id="ARBA00022777"/>
    </source>
</evidence>
<proteinExistence type="inferred from homology"/>
<dbReference type="PROSITE" id="PS00109">
    <property type="entry name" value="PROTEIN_KINASE_TYR"/>
    <property type="match status" value="1"/>
</dbReference>
<evidence type="ECO:0000256" key="1">
    <source>
        <dbReference type="ARBA" id="ARBA00022443"/>
    </source>
</evidence>
<feature type="domain" description="SH2" evidence="14">
    <location>
        <begin position="115"/>
        <end position="197"/>
    </location>
</feature>
<feature type="domain" description="SH3" evidence="15">
    <location>
        <begin position="45"/>
        <end position="109"/>
    </location>
</feature>
<dbReference type="Proteomes" id="UP001347796">
    <property type="component" value="Unassembled WGS sequence"/>
</dbReference>
<evidence type="ECO:0000256" key="10">
    <source>
        <dbReference type="PROSITE-ProRule" id="PRU00192"/>
    </source>
</evidence>
<dbReference type="InterPro" id="IPR000719">
    <property type="entry name" value="Prot_kinase_dom"/>
</dbReference>
<evidence type="ECO:0000256" key="3">
    <source>
        <dbReference type="ARBA" id="ARBA00022679"/>
    </source>
</evidence>
<dbReference type="FunFam" id="1.10.510.10:FF:000554">
    <property type="entry name" value="Predicted protein"/>
    <property type="match status" value="1"/>
</dbReference>
<dbReference type="PRINTS" id="PR00452">
    <property type="entry name" value="SH3DOMAIN"/>
</dbReference>
<dbReference type="SUPFAM" id="SSF50044">
    <property type="entry name" value="SH3-domain"/>
    <property type="match status" value="1"/>
</dbReference>
<dbReference type="GO" id="GO:0004715">
    <property type="term" value="F:non-membrane spanning protein tyrosine kinase activity"/>
    <property type="evidence" value="ECO:0007669"/>
    <property type="project" value="UniProtKB-EC"/>
</dbReference>
<dbReference type="InterPro" id="IPR050198">
    <property type="entry name" value="Non-receptor_tyrosine_kinases"/>
</dbReference>
<dbReference type="InterPro" id="IPR000980">
    <property type="entry name" value="SH2"/>
</dbReference>
<dbReference type="EC" id="2.7.10.2" evidence="12"/>
<evidence type="ECO:0000259" key="15">
    <source>
        <dbReference type="PROSITE" id="PS50002"/>
    </source>
</evidence>
<evidence type="ECO:0000256" key="13">
    <source>
        <dbReference type="SAM" id="MobiDB-lite"/>
    </source>
</evidence>
<evidence type="ECO:0000256" key="4">
    <source>
        <dbReference type="ARBA" id="ARBA00022741"/>
    </source>
</evidence>
<feature type="compositionally biased region" description="Polar residues" evidence="13">
    <location>
        <begin position="1"/>
        <end position="14"/>
    </location>
</feature>
<keyword evidence="6 11" id="KW-0067">ATP-binding</keyword>
<keyword evidence="1 10" id="KW-0728">SH3 domain</keyword>
<gene>
    <name evidence="17" type="ORF">SNE40_012641</name>
</gene>
<dbReference type="PROSITE" id="PS00107">
    <property type="entry name" value="PROTEIN_KINASE_ATP"/>
    <property type="match status" value="1"/>
</dbReference>
<dbReference type="InterPro" id="IPR036028">
    <property type="entry name" value="SH3-like_dom_sf"/>
</dbReference>
<evidence type="ECO:0000256" key="8">
    <source>
        <dbReference type="ARBA" id="ARBA00051245"/>
    </source>
</evidence>
<evidence type="ECO:0000256" key="7">
    <source>
        <dbReference type="ARBA" id="ARBA00023137"/>
    </source>
</evidence>
<sequence length="498" mass="57607">MGNTTSCVRSQTRSTKADVYELRESKPDHSQRELPPIPGKEEAVSEKYVVKALYDYQGVNEDDLKFKKGDRMEIDLTVTEETEDWWMAIHSKSKKSGYIPSNYVTRDDNSIESQDWWYDIDRETANSILIHPSIKIGTFIVRKSSEFGMYALSVLTLDENRERYTKQYKILVEGGKEYYISKKNKFSSLMELVEFYKGGGLCCKLTEACPKIRPTTVPPFRELEVHASSLQFKQKLGQGYFGEVYKGRYRKIKDVAIKTLKPDRMPEKKFLEEAKLMHELYHPKLVTLLAICLEPLMIVAEFMPNGSLLDYLRSDSRKELKFEDIIHFASQIAEGMAFLESKNFIHRDLRADNILVGENHEVKVADFGLAKCLEDKGTVSNSDDAKFPVKWTAPEAFLRREFSVKSDVWSFGVVLYELITFGKQLYIGMTGKEVMAKVEMGYRLPKPRPPTICTDDYYDVMKSCWNDEPAERPTFEFLFDRFANYKVSTETPYKSPEE</sequence>
<dbReference type="AlphaFoldDB" id="A0AAN8JMC8"/>
<dbReference type="SMART" id="SM00326">
    <property type="entry name" value="SH3"/>
    <property type="match status" value="1"/>
</dbReference>
<dbReference type="GO" id="GO:0005524">
    <property type="term" value="F:ATP binding"/>
    <property type="evidence" value="ECO:0007669"/>
    <property type="project" value="UniProtKB-UniRule"/>
</dbReference>
<keyword evidence="18" id="KW-1185">Reference proteome</keyword>
<dbReference type="SUPFAM" id="SSF56112">
    <property type="entry name" value="Protein kinase-like (PK-like)"/>
    <property type="match status" value="1"/>
</dbReference>
<dbReference type="InterPro" id="IPR001245">
    <property type="entry name" value="Ser-Thr/Tyr_kinase_cat_dom"/>
</dbReference>
<comment type="caution">
    <text evidence="17">The sequence shown here is derived from an EMBL/GenBank/DDBJ whole genome shotgun (WGS) entry which is preliminary data.</text>
</comment>
<evidence type="ECO:0000256" key="9">
    <source>
        <dbReference type="PROSITE-ProRule" id="PRU00191"/>
    </source>
</evidence>
<dbReference type="InterPro" id="IPR036860">
    <property type="entry name" value="SH2_dom_sf"/>
</dbReference>
<feature type="region of interest" description="Disordered" evidence="13">
    <location>
        <begin position="1"/>
        <end position="37"/>
    </location>
</feature>
<evidence type="ECO:0000313" key="18">
    <source>
        <dbReference type="Proteomes" id="UP001347796"/>
    </source>
</evidence>
<dbReference type="InterPro" id="IPR008266">
    <property type="entry name" value="Tyr_kinase_AS"/>
</dbReference>
<dbReference type="PROSITE" id="PS50001">
    <property type="entry name" value="SH2"/>
    <property type="match status" value="1"/>
</dbReference>
<dbReference type="InterPro" id="IPR020635">
    <property type="entry name" value="Tyr_kinase_cat_dom"/>
</dbReference>
<feature type="compositionally biased region" description="Basic and acidic residues" evidence="13">
    <location>
        <begin position="15"/>
        <end position="32"/>
    </location>
</feature>
<evidence type="ECO:0000259" key="14">
    <source>
        <dbReference type="PROSITE" id="PS50001"/>
    </source>
</evidence>
<dbReference type="Gene3D" id="3.30.505.10">
    <property type="entry name" value="SH2 domain"/>
    <property type="match status" value="1"/>
</dbReference>
<evidence type="ECO:0000256" key="2">
    <source>
        <dbReference type="ARBA" id="ARBA00022553"/>
    </source>
</evidence>
<dbReference type="CDD" id="cd11845">
    <property type="entry name" value="SH3_Src_like"/>
    <property type="match status" value="1"/>
</dbReference>
<dbReference type="SUPFAM" id="SSF55550">
    <property type="entry name" value="SH2 domain"/>
    <property type="match status" value="1"/>
</dbReference>
<dbReference type="Gene3D" id="2.30.30.40">
    <property type="entry name" value="SH3 Domains"/>
    <property type="match status" value="1"/>
</dbReference>
<dbReference type="Pfam" id="PF00017">
    <property type="entry name" value="SH2"/>
    <property type="match status" value="1"/>
</dbReference>
<keyword evidence="2" id="KW-0597">Phosphoprotein</keyword>
<evidence type="ECO:0000256" key="12">
    <source>
        <dbReference type="RuleBase" id="RU362096"/>
    </source>
</evidence>
<feature type="binding site" evidence="11">
    <location>
        <position position="258"/>
    </location>
    <ligand>
        <name>ATP</name>
        <dbReference type="ChEBI" id="CHEBI:30616"/>
    </ligand>
</feature>
<keyword evidence="5 12" id="KW-0418">Kinase</keyword>
<dbReference type="InterPro" id="IPR017441">
    <property type="entry name" value="Protein_kinase_ATP_BS"/>
</dbReference>
<accession>A0AAN8JMC8</accession>
<dbReference type="SMART" id="SM00252">
    <property type="entry name" value="SH2"/>
    <property type="match status" value="1"/>
</dbReference>
<comment type="catalytic activity">
    <reaction evidence="8 12">
        <text>L-tyrosyl-[protein] + ATP = O-phospho-L-tyrosyl-[protein] + ADP + H(+)</text>
        <dbReference type="Rhea" id="RHEA:10596"/>
        <dbReference type="Rhea" id="RHEA-COMP:10136"/>
        <dbReference type="Rhea" id="RHEA-COMP:20101"/>
        <dbReference type="ChEBI" id="CHEBI:15378"/>
        <dbReference type="ChEBI" id="CHEBI:30616"/>
        <dbReference type="ChEBI" id="CHEBI:46858"/>
        <dbReference type="ChEBI" id="CHEBI:61978"/>
        <dbReference type="ChEBI" id="CHEBI:456216"/>
        <dbReference type="EC" id="2.7.10.2"/>
    </reaction>
</comment>
<dbReference type="Gene3D" id="1.10.510.10">
    <property type="entry name" value="Transferase(Phosphotransferase) domain 1"/>
    <property type="match status" value="1"/>
</dbReference>
<name>A0AAN8JMC8_PATCE</name>
<dbReference type="Pfam" id="PF07714">
    <property type="entry name" value="PK_Tyr_Ser-Thr"/>
    <property type="match status" value="1"/>
</dbReference>
<evidence type="ECO:0000259" key="16">
    <source>
        <dbReference type="PROSITE" id="PS50011"/>
    </source>
</evidence>
<dbReference type="Pfam" id="PF00018">
    <property type="entry name" value="SH3_1"/>
    <property type="match status" value="1"/>
</dbReference>
<protein>
    <recommendedName>
        <fullName evidence="12">Tyrosine-protein kinase</fullName>
        <ecNumber evidence="12">2.7.10.2</ecNumber>
    </recommendedName>
</protein>
<dbReference type="InterPro" id="IPR001452">
    <property type="entry name" value="SH3_domain"/>
</dbReference>
<reference evidence="17 18" key="1">
    <citation type="submission" date="2024-01" db="EMBL/GenBank/DDBJ databases">
        <title>The genome of the rayed Mediterranean limpet Patella caerulea (Linnaeus, 1758).</title>
        <authorList>
            <person name="Anh-Thu Weber A."/>
            <person name="Halstead-Nussloch G."/>
        </authorList>
    </citation>
    <scope>NUCLEOTIDE SEQUENCE [LARGE SCALE GENOMIC DNA]</scope>
    <source>
        <strain evidence="17">AATW-2023a</strain>
        <tissue evidence="17">Whole specimen</tissue>
    </source>
</reference>
<evidence type="ECO:0000256" key="6">
    <source>
        <dbReference type="ARBA" id="ARBA00022840"/>
    </source>
</evidence>
<feature type="domain" description="Protein kinase" evidence="16">
    <location>
        <begin position="230"/>
        <end position="494"/>
    </location>
</feature>
<comment type="similarity">
    <text evidence="12">Belongs to the protein kinase superfamily. Tyr protein kinase family.</text>
</comment>
<organism evidence="17 18">
    <name type="scientific">Patella caerulea</name>
    <name type="common">Rayed Mediterranean limpet</name>
    <dbReference type="NCBI Taxonomy" id="87958"/>
    <lineage>
        <taxon>Eukaryota</taxon>
        <taxon>Metazoa</taxon>
        <taxon>Spiralia</taxon>
        <taxon>Lophotrochozoa</taxon>
        <taxon>Mollusca</taxon>
        <taxon>Gastropoda</taxon>
        <taxon>Patellogastropoda</taxon>
        <taxon>Patelloidea</taxon>
        <taxon>Patellidae</taxon>
        <taxon>Patella</taxon>
    </lineage>
</organism>
<keyword evidence="9" id="KW-0727">SH2 domain</keyword>